<dbReference type="HOGENOM" id="CLU_036381_4_1_6"/>
<organism evidence="4 5">
    <name type="scientific">Marinomonas mediterranea (strain ATCC 700492 / JCM 21426 / NBRC 103028 / MMB-1)</name>
    <dbReference type="NCBI Taxonomy" id="717774"/>
    <lineage>
        <taxon>Bacteria</taxon>
        <taxon>Pseudomonadati</taxon>
        <taxon>Pseudomonadota</taxon>
        <taxon>Gammaproteobacteria</taxon>
        <taxon>Oceanospirillales</taxon>
        <taxon>Oceanospirillaceae</taxon>
        <taxon>Marinomonas</taxon>
    </lineage>
</organism>
<keyword evidence="1" id="KW-0175">Coiled coil</keyword>
<dbReference type="KEGG" id="mme:Marme_2956"/>
<evidence type="ECO:0000256" key="2">
    <source>
        <dbReference type="SAM" id="MobiDB-lite"/>
    </source>
</evidence>
<proteinExistence type="predicted"/>
<feature type="coiled-coil region" evidence="1">
    <location>
        <begin position="87"/>
        <end position="114"/>
    </location>
</feature>
<feature type="compositionally biased region" description="Polar residues" evidence="2">
    <location>
        <begin position="9"/>
        <end position="37"/>
    </location>
</feature>
<dbReference type="PANTHER" id="PTHR38043:SF1">
    <property type="entry name" value="PROTEIN HEMX"/>
    <property type="match status" value="1"/>
</dbReference>
<dbReference type="OrthoDB" id="5739852at2"/>
<dbReference type="PANTHER" id="PTHR38043">
    <property type="entry name" value="PROTEIN HEMX"/>
    <property type="match status" value="1"/>
</dbReference>
<dbReference type="Proteomes" id="UP000001062">
    <property type="component" value="Chromosome"/>
</dbReference>
<dbReference type="Pfam" id="PF04375">
    <property type="entry name" value="HemX"/>
    <property type="match status" value="1"/>
</dbReference>
<dbReference type="InterPro" id="IPR007470">
    <property type="entry name" value="HemX"/>
</dbReference>
<feature type="region of interest" description="Disordered" evidence="2">
    <location>
        <begin position="1"/>
        <end position="52"/>
    </location>
</feature>
<feature type="compositionally biased region" description="Basic and acidic residues" evidence="2">
    <location>
        <begin position="441"/>
        <end position="453"/>
    </location>
</feature>
<dbReference type="PATRIC" id="fig|717774.3.peg.3044"/>
<evidence type="ECO:0000313" key="5">
    <source>
        <dbReference type="Proteomes" id="UP000001062"/>
    </source>
</evidence>
<dbReference type="STRING" id="717774.Marme_2956"/>
<gene>
    <name evidence="4" type="ordered locus">Marme_2956</name>
</gene>
<dbReference type="RefSeq" id="WP_013662080.1">
    <property type="nucleotide sequence ID" value="NC_015276.1"/>
</dbReference>
<reference evidence="4 5" key="1">
    <citation type="journal article" date="2012" name="Stand. Genomic Sci.">
        <title>Complete genome sequence of the melanogenic marine bacterium Marinomonas mediterranea type strain (MMB-1(T)).</title>
        <authorList>
            <person name="Lucas-Elio P."/>
            <person name="Goodwin L."/>
            <person name="Woyke T."/>
            <person name="Pitluck S."/>
            <person name="Nolan M."/>
            <person name="Kyrpides N.C."/>
            <person name="Detter J.C."/>
            <person name="Copeland A."/>
            <person name="Teshima H."/>
            <person name="Bruce D."/>
            <person name="Detter C."/>
            <person name="Tapia R."/>
            <person name="Han S."/>
            <person name="Land M.L."/>
            <person name="Ivanova N."/>
            <person name="Mikhailova N."/>
            <person name="Johnston A.W."/>
            <person name="Sanchez-Amat A."/>
        </authorList>
    </citation>
    <scope>NUCLEOTIDE SEQUENCE [LARGE SCALE GENOMIC DNA]</scope>
    <source>
        <strain evidence="5">ATCC 700492 / JCM 21426 / NBRC 103028 / MMB-1</strain>
    </source>
</reference>
<feature type="compositionally biased region" description="Low complexity" evidence="2">
    <location>
        <begin position="428"/>
        <end position="437"/>
    </location>
</feature>
<keyword evidence="5" id="KW-1185">Reference proteome</keyword>
<name>F2K0T5_MARM1</name>
<accession>F2K0T5</accession>
<feature type="transmembrane region" description="Helical" evidence="3">
    <location>
        <begin position="52"/>
        <end position="76"/>
    </location>
</feature>
<keyword evidence="3" id="KW-1133">Transmembrane helix</keyword>
<evidence type="ECO:0000256" key="3">
    <source>
        <dbReference type="SAM" id="Phobius"/>
    </source>
</evidence>
<evidence type="ECO:0000256" key="1">
    <source>
        <dbReference type="SAM" id="Coils"/>
    </source>
</evidence>
<feature type="region of interest" description="Disordered" evidence="2">
    <location>
        <begin position="392"/>
        <end position="453"/>
    </location>
</feature>
<sequence length="453" mass="48855" precursor="true">MTDNKDVNSDIQPSNTLEQADTNVTPPDENLNSTNTPDKTKMKINHSPKKSGSLMVSGLAVAIAVTSLGTSGWLYLKSLESNVDAQVSELISQNNALSTKINQLTSQLNQVSNLTKQALTQTSSATQAQAANAEKITETTKQLSVIQSKLDTLSSVSKEDWQLAEAQYLIRLANQRLLLEKDHTNALALLQNADNILADMEDPILFDTRKAIAKDIQSLKSVGAFDLEGFYLQLNALYDSVATLPQFEPSKEWQKTEEPSMTEAPSSTVSASEIADSFWQGLKSLIVINYDRKPIKALLPPAEYQELVTGVQLQIEVAQVALVKGEKTVYQSALAKVADAIANYFDVEAKATSAFLTSLTALQQVNPDQKLPLPRASLSAIKTLMGQWNASSQGNSIQDLTTATSPPESNDEAKTSNTQADKSTVEQASPATDSAPAAPKPVDKDIRSEGVSA</sequence>
<keyword evidence="3" id="KW-0472">Membrane</keyword>
<evidence type="ECO:0000313" key="4">
    <source>
        <dbReference type="EMBL" id="ADZ92177.1"/>
    </source>
</evidence>
<feature type="compositionally biased region" description="Polar residues" evidence="2">
    <location>
        <begin position="392"/>
        <end position="408"/>
    </location>
</feature>
<dbReference type="AlphaFoldDB" id="F2K0T5"/>
<keyword evidence="3" id="KW-0812">Transmembrane</keyword>
<feature type="compositionally biased region" description="Polar residues" evidence="2">
    <location>
        <begin position="415"/>
        <end position="427"/>
    </location>
</feature>
<dbReference type="eggNOG" id="COG2959">
    <property type="taxonomic scope" value="Bacteria"/>
</dbReference>
<protein>
    <submittedName>
        <fullName evidence="4">HemX domain protein</fullName>
    </submittedName>
</protein>
<dbReference type="EMBL" id="CP002583">
    <property type="protein sequence ID" value="ADZ92177.1"/>
    <property type="molecule type" value="Genomic_DNA"/>
</dbReference>